<name>A0ABR9QUB3_9ACTN</name>
<keyword evidence="8" id="KW-1185">Reference proteome</keyword>
<dbReference type="Gene3D" id="1.10.150.900">
    <property type="match status" value="1"/>
</dbReference>
<protein>
    <submittedName>
        <fullName evidence="7">M20/M25/M40 family metallo-hydrolase</fullName>
    </submittedName>
</protein>
<comment type="similarity">
    <text evidence="1">Belongs to the peptidase M20A family.</text>
</comment>
<keyword evidence="2" id="KW-0645">Protease</keyword>
<dbReference type="SUPFAM" id="SSF55031">
    <property type="entry name" value="Bacterial exopeptidase dimerisation domain"/>
    <property type="match status" value="1"/>
</dbReference>
<evidence type="ECO:0000313" key="8">
    <source>
        <dbReference type="Proteomes" id="UP001194273"/>
    </source>
</evidence>
<evidence type="ECO:0000259" key="6">
    <source>
        <dbReference type="Pfam" id="PF07687"/>
    </source>
</evidence>
<dbReference type="Gene3D" id="3.30.70.360">
    <property type="match status" value="1"/>
</dbReference>
<dbReference type="Pfam" id="PF07687">
    <property type="entry name" value="M20_dimer"/>
    <property type="match status" value="1"/>
</dbReference>
<accession>A0ABR9QUB3</accession>
<dbReference type="InterPro" id="IPR036264">
    <property type="entry name" value="Bact_exopeptidase_dim_dom"/>
</dbReference>
<dbReference type="InterPro" id="IPR002933">
    <property type="entry name" value="Peptidase_M20"/>
</dbReference>
<dbReference type="PANTHER" id="PTHR45962">
    <property type="entry name" value="N-FATTY-ACYL-AMINO ACID SYNTHASE/HYDROLASE PM20D1"/>
    <property type="match status" value="1"/>
</dbReference>
<evidence type="ECO:0000256" key="5">
    <source>
        <dbReference type="ARBA" id="ARBA00022833"/>
    </source>
</evidence>
<dbReference type="RefSeq" id="WP_193530302.1">
    <property type="nucleotide sequence ID" value="NZ_JADCJZ010000003.1"/>
</dbReference>
<feature type="domain" description="Peptidase M20 dimerisation" evidence="6">
    <location>
        <begin position="218"/>
        <end position="354"/>
    </location>
</feature>
<keyword evidence="5" id="KW-0862">Zinc</keyword>
<dbReference type="Proteomes" id="UP001194273">
    <property type="component" value="Unassembled WGS sequence"/>
</dbReference>
<gene>
    <name evidence="7" type="ORF">INF26_07325</name>
</gene>
<evidence type="ECO:0000256" key="3">
    <source>
        <dbReference type="ARBA" id="ARBA00022723"/>
    </source>
</evidence>
<evidence type="ECO:0000256" key="4">
    <source>
        <dbReference type="ARBA" id="ARBA00022801"/>
    </source>
</evidence>
<dbReference type="Pfam" id="PF01546">
    <property type="entry name" value="Peptidase_M20"/>
    <property type="match status" value="1"/>
</dbReference>
<dbReference type="InterPro" id="IPR047177">
    <property type="entry name" value="Pept_M20A"/>
</dbReference>
<comment type="caution">
    <text evidence="7">The sequence shown here is derived from an EMBL/GenBank/DDBJ whole genome shotgun (WGS) entry which is preliminary data.</text>
</comment>
<evidence type="ECO:0000256" key="2">
    <source>
        <dbReference type="ARBA" id="ARBA00022670"/>
    </source>
</evidence>
<evidence type="ECO:0000313" key="7">
    <source>
        <dbReference type="EMBL" id="MBE5024661.1"/>
    </source>
</evidence>
<dbReference type="InterPro" id="IPR011650">
    <property type="entry name" value="Peptidase_M20_dimer"/>
</dbReference>
<reference evidence="7 8" key="1">
    <citation type="submission" date="2020-10" db="EMBL/GenBank/DDBJ databases">
        <title>ChiBAC.</title>
        <authorList>
            <person name="Zenner C."/>
            <person name="Hitch T.C.A."/>
            <person name="Clavel T."/>
        </authorList>
    </citation>
    <scope>NUCLEOTIDE SEQUENCE [LARGE SCALE GENOMIC DNA]</scope>
    <source>
        <strain evidence="7 8">DSM 107455</strain>
    </source>
</reference>
<organism evidence="7 8">
    <name type="scientific">Thermophilibacter gallinarum</name>
    <dbReference type="NCBI Taxonomy" id="2779357"/>
    <lineage>
        <taxon>Bacteria</taxon>
        <taxon>Bacillati</taxon>
        <taxon>Actinomycetota</taxon>
        <taxon>Coriobacteriia</taxon>
        <taxon>Coriobacteriales</taxon>
        <taxon>Atopobiaceae</taxon>
        <taxon>Thermophilibacter</taxon>
    </lineage>
</organism>
<dbReference type="PANTHER" id="PTHR45962:SF1">
    <property type="entry name" value="N-FATTY-ACYL-AMINO ACID SYNTHASE_HYDROLASE PM20D1"/>
    <property type="match status" value="1"/>
</dbReference>
<sequence length="467" mass="49875">MSGLPEKDPCAHFAHEDDYPGLDLEGAARRLGAALALRTVYDTPQTTDFAPFDALYDLICSSFPLISRHGRTERVGHSILITVSGTDPELSAALLLAHQDVVDVVPGTEELWEHDPFGGHVDEEWIWGRGALDIKEMLMGELEALEHLLSLHGRPRRTVILAFGEDEEVSSLGATALAAELERRGVHAAFSLDEGVSTFADAAPYGAPGTVVSDVCLSQKGYLDLRLTVRGEGGHSSNPFGGTSLERLCVAIARLAEHPLPPRLVGPVASTFETLAPLVSSEPVRSLVADVEGNADELARYAASVRALHPLVCTTMAVDQIGGSSPAPNVMPADATATLNLRLLPGTTVEDVLAWTSGLVGPEVEVEVLHATPAGRVDEAGGPGYDELVGVMGRYHPGTLVVPSIMCGGTDSVRYERVCGKLLRMTPFRPAHDELARGLHGVNERIARRVYAQGIRVLLALLERTVL</sequence>
<dbReference type="Gene3D" id="3.40.630.10">
    <property type="entry name" value="Zn peptidases"/>
    <property type="match status" value="1"/>
</dbReference>
<dbReference type="EMBL" id="JADCJZ010000003">
    <property type="protein sequence ID" value="MBE5024661.1"/>
    <property type="molecule type" value="Genomic_DNA"/>
</dbReference>
<proteinExistence type="inferred from homology"/>
<keyword evidence="4" id="KW-0378">Hydrolase</keyword>
<evidence type="ECO:0000256" key="1">
    <source>
        <dbReference type="ARBA" id="ARBA00006247"/>
    </source>
</evidence>
<keyword evidence="3" id="KW-0479">Metal-binding</keyword>
<dbReference type="SUPFAM" id="SSF53187">
    <property type="entry name" value="Zn-dependent exopeptidases"/>
    <property type="match status" value="1"/>
</dbReference>